<protein>
    <submittedName>
        <fullName evidence="1">Uncharacterized protein</fullName>
    </submittedName>
</protein>
<accession>A0A1V6SYL5</accession>
<proteinExistence type="predicted"/>
<comment type="caution">
    <text evidence="1">The sequence shown here is derived from an EMBL/GenBank/DDBJ whole genome shotgun (WGS) entry which is preliminary data.</text>
</comment>
<organism evidence="1 2">
    <name type="scientific">Penicillium flavigenum</name>
    <dbReference type="NCBI Taxonomy" id="254877"/>
    <lineage>
        <taxon>Eukaryota</taxon>
        <taxon>Fungi</taxon>
        <taxon>Dikarya</taxon>
        <taxon>Ascomycota</taxon>
        <taxon>Pezizomycotina</taxon>
        <taxon>Eurotiomycetes</taxon>
        <taxon>Eurotiomycetidae</taxon>
        <taxon>Eurotiales</taxon>
        <taxon>Aspergillaceae</taxon>
        <taxon>Penicillium</taxon>
    </lineage>
</organism>
<name>A0A1V6SYL5_9EURO</name>
<dbReference type="EMBL" id="MLQL01000020">
    <property type="protein sequence ID" value="OQE18810.1"/>
    <property type="molecule type" value="Genomic_DNA"/>
</dbReference>
<gene>
    <name evidence="1" type="ORF">PENFLA_c020G01189</name>
</gene>
<evidence type="ECO:0000313" key="2">
    <source>
        <dbReference type="Proteomes" id="UP000191342"/>
    </source>
</evidence>
<sequence>MASNHATTLPDELELVQLRQLAVRMIERNNVRADIMRASVAIQSGYAQIIAHYEQSQLPNMLVTVINTMVDSLVALRDRWILCDIEERGDLECFRLILWRQGGSAGARE</sequence>
<reference evidence="2" key="1">
    <citation type="journal article" date="2017" name="Nat. Microbiol.">
        <title>Global analysis of biosynthetic gene clusters reveals vast potential of secondary metabolite production in Penicillium species.</title>
        <authorList>
            <person name="Nielsen J.C."/>
            <person name="Grijseels S."/>
            <person name="Prigent S."/>
            <person name="Ji B."/>
            <person name="Dainat J."/>
            <person name="Nielsen K.F."/>
            <person name="Frisvad J.C."/>
            <person name="Workman M."/>
            <person name="Nielsen J."/>
        </authorList>
    </citation>
    <scope>NUCLEOTIDE SEQUENCE [LARGE SCALE GENOMIC DNA]</scope>
    <source>
        <strain evidence="2">IBT 14082</strain>
    </source>
</reference>
<keyword evidence="2" id="KW-1185">Reference proteome</keyword>
<dbReference type="OrthoDB" id="4353567at2759"/>
<evidence type="ECO:0000313" key="1">
    <source>
        <dbReference type="EMBL" id="OQE18810.1"/>
    </source>
</evidence>
<dbReference type="AlphaFoldDB" id="A0A1V6SYL5"/>
<dbReference type="Proteomes" id="UP000191342">
    <property type="component" value="Unassembled WGS sequence"/>
</dbReference>